<dbReference type="InterPro" id="IPR052158">
    <property type="entry name" value="INH-QAR"/>
</dbReference>
<protein>
    <recommendedName>
        <fullName evidence="1">DJ-1/PfpI domain-containing protein</fullName>
    </recommendedName>
</protein>
<dbReference type="InterPro" id="IPR029062">
    <property type="entry name" value="Class_I_gatase-like"/>
</dbReference>
<evidence type="ECO:0000313" key="3">
    <source>
        <dbReference type="Proteomes" id="UP001501509"/>
    </source>
</evidence>
<dbReference type="EMBL" id="BAAATD010000016">
    <property type="protein sequence ID" value="GAA2632148.1"/>
    <property type="molecule type" value="Genomic_DNA"/>
</dbReference>
<evidence type="ECO:0000259" key="1">
    <source>
        <dbReference type="Pfam" id="PF01965"/>
    </source>
</evidence>
<keyword evidence="3" id="KW-1185">Reference proteome</keyword>
<name>A0ABN3QPX7_9ACTN</name>
<feature type="domain" description="DJ-1/PfpI" evidence="1">
    <location>
        <begin position="60"/>
        <end position="196"/>
    </location>
</feature>
<proteinExistence type="predicted"/>
<accession>A0ABN3QPX7</accession>
<dbReference type="PANTHER" id="PTHR43130">
    <property type="entry name" value="ARAC-FAMILY TRANSCRIPTIONAL REGULATOR"/>
    <property type="match status" value="1"/>
</dbReference>
<dbReference type="RefSeq" id="WP_344547998.1">
    <property type="nucleotide sequence ID" value="NZ_BAAATD010000016.1"/>
</dbReference>
<dbReference type="PANTHER" id="PTHR43130:SF3">
    <property type="entry name" value="HTH-TYPE TRANSCRIPTIONAL REGULATOR RV1931C"/>
    <property type="match status" value="1"/>
</dbReference>
<dbReference type="InterPro" id="IPR002818">
    <property type="entry name" value="DJ-1/PfpI"/>
</dbReference>
<dbReference type="SUPFAM" id="SSF52317">
    <property type="entry name" value="Class I glutamine amidotransferase-like"/>
    <property type="match status" value="1"/>
</dbReference>
<sequence length="217" mass="22835">MRPINDMMADAFVADPGERAAVRQTPWRLAVVVFDGALMATTTFGFGVFDIAAQYDALPGLDVRIVAGEPDVTMNGGGLSCPVPYDLDAVRTADLVIVPYLLQPTAERPPEPLLDALRAAHARGARLAGLCNGAFVLAAAGLLDDRPATTHWATAARLAELYPKVRVDATVLYIDDGDLLTAGGGVAGMDLGMHLIRSRRGAAVANRLARALVVAPH</sequence>
<dbReference type="CDD" id="cd03137">
    <property type="entry name" value="GATase1_AraC_1"/>
    <property type="match status" value="1"/>
</dbReference>
<comment type="caution">
    <text evidence="2">The sequence shown here is derived from an EMBL/GenBank/DDBJ whole genome shotgun (WGS) entry which is preliminary data.</text>
</comment>
<evidence type="ECO:0000313" key="2">
    <source>
        <dbReference type="EMBL" id="GAA2632148.1"/>
    </source>
</evidence>
<organism evidence="2 3">
    <name type="scientific">Actinomadura fulvescens</name>
    <dbReference type="NCBI Taxonomy" id="46160"/>
    <lineage>
        <taxon>Bacteria</taxon>
        <taxon>Bacillati</taxon>
        <taxon>Actinomycetota</taxon>
        <taxon>Actinomycetes</taxon>
        <taxon>Streptosporangiales</taxon>
        <taxon>Thermomonosporaceae</taxon>
        <taxon>Actinomadura</taxon>
    </lineage>
</organism>
<reference evidence="2 3" key="1">
    <citation type="journal article" date="2019" name="Int. J. Syst. Evol. Microbiol.">
        <title>The Global Catalogue of Microorganisms (GCM) 10K type strain sequencing project: providing services to taxonomists for standard genome sequencing and annotation.</title>
        <authorList>
            <consortium name="The Broad Institute Genomics Platform"/>
            <consortium name="The Broad Institute Genome Sequencing Center for Infectious Disease"/>
            <person name="Wu L."/>
            <person name="Ma J."/>
        </authorList>
    </citation>
    <scope>NUCLEOTIDE SEQUENCE [LARGE SCALE GENOMIC DNA]</scope>
    <source>
        <strain evidence="2 3">JCM 6833</strain>
    </source>
</reference>
<dbReference type="Pfam" id="PF01965">
    <property type="entry name" value="DJ-1_PfpI"/>
    <property type="match status" value="1"/>
</dbReference>
<dbReference type="Gene3D" id="3.40.50.880">
    <property type="match status" value="1"/>
</dbReference>
<dbReference type="Proteomes" id="UP001501509">
    <property type="component" value="Unassembled WGS sequence"/>
</dbReference>
<gene>
    <name evidence="2" type="ORF">GCM10010411_83020</name>
</gene>